<dbReference type="Proteomes" id="UP000006727">
    <property type="component" value="Chromosome 6"/>
</dbReference>
<reference evidence="2" key="3">
    <citation type="submission" date="2020-12" db="UniProtKB">
        <authorList>
            <consortium name="EnsemblPlants"/>
        </authorList>
    </citation>
    <scope>IDENTIFICATION</scope>
</reference>
<accession>A0A2K1KE03</accession>
<dbReference type="Gramene" id="Pp3c6_1530V3.2">
    <property type="protein sequence ID" value="PAC:32975391.CDS.1"/>
    <property type="gene ID" value="Pp3c6_1530"/>
</dbReference>
<dbReference type="EMBL" id="ABEU02000006">
    <property type="protein sequence ID" value="PNR51998.1"/>
    <property type="molecule type" value="Genomic_DNA"/>
</dbReference>
<reference evidence="1 3" key="2">
    <citation type="journal article" date="2018" name="Plant J.">
        <title>The Physcomitrella patens chromosome-scale assembly reveals moss genome structure and evolution.</title>
        <authorList>
            <person name="Lang D."/>
            <person name="Ullrich K.K."/>
            <person name="Murat F."/>
            <person name="Fuchs J."/>
            <person name="Jenkins J."/>
            <person name="Haas F.B."/>
            <person name="Piednoel M."/>
            <person name="Gundlach H."/>
            <person name="Van Bel M."/>
            <person name="Meyberg R."/>
            <person name="Vives C."/>
            <person name="Morata J."/>
            <person name="Symeonidi A."/>
            <person name="Hiss M."/>
            <person name="Muchero W."/>
            <person name="Kamisugi Y."/>
            <person name="Saleh O."/>
            <person name="Blanc G."/>
            <person name="Decker E.L."/>
            <person name="van Gessel N."/>
            <person name="Grimwood J."/>
            <person name="Hayes R.D."/>
            <person name="Graham S.W."/>
            <person name="Gunter L.E."/>
            <person name="McDaniel S.F."/>
            <person name="Hoernstein S.N.W."/>
            <person name="Larsson A."/>
            <person name="Li F.W."/>
            <person name="Perroud P.F."/>
            <person name="Phillips J."/>
            <person name="Ranjan P."/>
            <person name="Rokshar D.S."/>
            <person name="Rothfels C.J."/>
            <person name="Schneider L."/>
            <person name="Shu S."/>
            <person name="Stevenson D.W."/>
            <person name="Thummler F."/>
            <person name="Tillich M."/>
            <person name="Villarreal Aguilar J.C."/>
            <person name="Widiez T."/>
            <person name="Wong G.K."/>
            <person name="Wymore A."/>
            <person name="Zhang Y."/>
            <person name="Zimmer A.D."/>
            <person name="Quatrano R.S."/>
            <person name="Mayer K.F.X."/>
            <person name="Goodstein D."/>
            <person name="Casacuberta J.M."/>
            <person name="Vandepoele K."/>
            <person name="Reski R."/>
            <person name="Cuming A.C."/>
            <person name="Tuskan G.A."/>
            <person name="Maumus F."/>
            <person name="Salse J."/>
            <person name="Schmutz J."/>
            <person name="Rensing S.A."/>
        </authorList>
    </citation>
    <scope>NUCLEOTIDE SEQUENCE [LARGE SCALE GENOMIC DNA]</scope>
    <source>
        <strain evidence="2 3">cv. Gransden 2004</strain>
    </source>
</reference>
<organism evidence="1">
    <name type="scientific">Physcomitrium patens</name>
    <name type="common">Spreading-leaved earth moss</name>
    <name type="synonym">Physcomitrella patens</name>
    <dbReference type="NCBI Taxonomy" id="3218"/>
    <lineage>
        <taxon>Eukaryota</taxon>
        <taxon>Viridiplantae</taxon>
        <taxon>Streptophyta</taxon>
        <taxon>Embryophyta</taxon>
        <taxon>Bryophyta</taxon>
        <taxon>Bryophytina</taxon>
        <taxon>Bryopsida</taxon>
        <taxon>Funariidae</taxon>
        <taxon>Funariales</taxon>
        <taxon>Funariaceae</taxon>
        <taxon>Physcomitrium</taxon>
    </lineage>
</organism>
<dbReference type="PaxDb" id="3218-PP1S77_56V6.1"/>
<dbReference type="AlphaFoldDB" id="A0A2K1KE03"/>
<protein>
    <submittedName>
        <fullName evidence="1 2">Uncharacterized protein</fullName>
    </submittedName>
</protein>
<evidence type="ECO:0000313" key="2">
    <source>
        <dbReference type="EnsemblPlants" id="PAC:32975390.CDS.1"/>
    </source>
</evidence>
<keyword evidence="3" id="KW-1185">Reference proteome</keyword>
<sequence>MVKVSVVADSTRSKANGYRSHNAVIDLPKKYTHICLEFVSIKFWSSLQGHMESKFDHF</sequence>
<dbReference type="EnsemblPlants" id="Pp3c6_1530V3.2">
    <property type="protein sequence ID" value="PAC:32975391.CDS.1"/>
    <property type="gene ID" value="Pp3c6_1530"/>
</dbReference>
<dbReference type="InParanoid" id="A0A2K1KE03"/>
<evidence type="ECO:0000313" key="3">
    <source>
        <dbReference type="Proteomes" id="UP000006727"/>
    </source>
</evidence>
<dbReference type="EnsemblPlants" id="Pp3c6_1530V3.1">
    <property type="protein sequence ID" value="PAC:32975390.CDS.1"/>
    <property type="gene ID" value="Pp3c6_1530"/>
</dbReference>
<proteinExistence type="predicted"/>
<gene>
    <name evidence="1" type="ORF">PHYPA_008372</name>
</gene>
<evidence type="ECO:0000313" key="1">
    <source>
        <dbReference type="EMBL" id="PNR51998.1"/>
    </source>
</evidence>
<name>A0A2K1KE03_PHYPA</name>
<dbReference type="Gramene" id="Pp3c6_1530V3.1">
    <property type="protein sequence ID" value="PAC:32975390.CDS.1"/>
    <property type="gene ID" value="Pp3c6_1530"/>
</dbReference>
<reference evidence="1 3" key="1">
    <citation type="journal article" date="2008" name="Science">
        <title>The Physcomitrella genome reveals evolutionary insights into the conquest of land by plants.</title>
        <authorList>
            <person name="Rensing S."/>
            <person name="Lang D."/>
            <person name="Zimmer A."/>
            <person name="Terry A."/>
            <person name="Salamov A."/>
            <person name="Shapiro H."/>
            <person name="Nishiyama T."/>
            <person name="Perroud P.-F."/>
            <person name="Lindquist E."/>
            <person name="Kamisugi Y."/>
            <person name="Tanahashi T."/>
            <person name="Sakakibara K."/>
            <person name="Fujita T."/>
            <person name="Oishi K."/>
            <person name="Shin-I T."/>
            <person name="Kuroki Y."/>
            <person name="Toyoda A."/>
            <person name="Suzuki Y."/>
            <person name="Hashimoto A."/>
            <person name="Yamaguchi K."/>
            <person name="Sugano A."/>
            <person name="Kohara Y."/>
            <person name="Fujiyama A."/>
            <person name="Anterola A."/>
            <person name="Aoki S."/>
            <person name="Ashton N."/>
            <person name="Barbazuk W.B."/>
            <person name="Barker E."/>
            <person name="Bennetzen J."/>
            <person name="Bezanilla M."/>
            <person name="Blankenship R."/>
            <person name="Cho S.H."/>
            <person name="Dutcher S."/>
            <person name="Estelle M."/>
            <person name="Fawcett J.A."/>
            <person name="Gundlach H."/>
            <person name="Hanada K."/>
            <person name="Heyl A."/>
            <person name="Hicks K.A."/>
            <person name="Hugh J."/>
            <person name="Lohr M."/>
            <person name="Mayer K."/>
            <person name="Melkozernov A."/>
            <person name="Murata T."/>
            <person name="Nelson D."/>
            <person name="Pils B."/>
            <person name="Prigge M."/>
            <person name="Reiss B."/>
            <person name="Renner T."/>
            <person name="Rombauts S."/>
            <person name="Rushton P."/>
            <person name="Sanderfoot A."/>
            <person name="Schween G."/>
            <person name="Shiu S.-H."/>
            <person name="Stueber K."/>
            <person name="Theodoulou F.L."/>
            <person name="Tu H."/>
            <person name="Van de Peer Y."/>
            <person name="Verrier P.J."/>
            <person name="Waters E."/>
            <person name="Wood A."/>
            <person name="Yang L."/>
            <person name="Cove D."/>
            <person name="Cuming A."/>
            <person name="Hasebe M."/>
            <person name="Lucas S."/>
            <person name="Mishler D.B."/>
            <person name="Reski R."/>
            <person name="Grigoriev I."/>
            <person name="Quatrano R.S."/>
            <person name="Boore J.L."/>
        </authorList>
    </citation>
    <scope>NUCLEOTIDE SEQUENCE [LARGE SCALE GENOMIC DNA]</scope>
    <source>
        <strain evidence="2 3">cv. Gransden 2004</strain>
    </source>
</reference>